<name>A0A1I0PG85_9BACT</name>
<accession>A0A1I0PG85</accession>
<sequence length="35" mass="3905">MDIKDFIKDSLLQIVDGIKESNEALKAKGALIHIH</sequence>
<dbReference type="AlphaFoldDB" id="A0A1I0PG85"/>
<organism evidence="1 2">
    <name type="scientific">Prevotella aff. ruminicola Tc2-24</name>
    <dbReference type="NCBI Taxonomy" id="81582"/>
    <lineage>
        <taxon>Bacteria</taxon>
        <taxon>Pseudomonadati</taxon>
        <taxon>Bacteroidota</taxon>
        <taxon>Bacteroidia</taxon>
        <taxon>Bacteroidales</taxon>
        <taxon>Prevotellaceae</taxon>
        <taxon>Prevotella</taxon>
    </lineage>
</organism>
<reference evidence="1 2" key="1">
    <citation type="submission" date="2016-10" db="EMBL/GenBank/DDBJ databases">
        <authorList>
            <person name="de Groot N.N."/>
        </authorList>
    </citation>
    <scope>NUCLEOTIDE SEQUENCE [LARGE SCALE GENOMIC DNA]</scope>
    <source>
        <strain evidence="1 2">TC2-24</strain>
    </source>
</reference>
<dbReference type="Proteomes" id="UP000199373">
    <property type="component" value="Unassembled WGS sequence"/>
</dbReference>
<evidence type="ECO:0000313" key="2">
    <source>
        <dbReference type="Proteomes" id="UP000199373"/>
    </source>
</evidence>
<proteinExistence type="predicted"/>
<keyword evidence="2" id="KW-1185">Reference proteome</keyword>
<gene>
    <name evidence="1" type="ORF">SAMN04487850_1733</name>
</gene>
<dbReference type="EMBL" id="FOIQ01000004">
    <property type="protein sequence ID" value="SEW13274.1"/>
    <property type="molecule type" value="Genomic_DNA"/>
</dbReference>
<protein>
    <submittedName>
        <fullName evidence="1">Uncharacterized protein</fullName>
    </submittedName>
</protein>
<evidence type="ECO:0000313" key="1">
    <source>
        <dbReference type="EMBL" id="SEW13274.1"/>
    </source>
</evidence>